<accession>A0A397J7N8</accession>
<feature type="region of interest" description="Disordered" evidence="6">
    <location>
        <begin position="169"/>
        <end position="210"/>
    </location>
</feature>
<evidence type="ECO:0000313" key="8">
    <source>
        <dbReference type="Proteomes" id="UP000266861"/>
    </source>
</evidence>
<dbReference type="STRING" id="1348612.A0A397J7N8"/>
<proteinExistence type="inferred from homology"/>
<sequence>MTKSKKMPQIDSTVSTTDSTSKKSTQPSRKGKKAWRKNVDITDIEKTLEGIRAEERLLGGKIQEIPSEKLFVIDTKGDAQVRKILTKRFAKLHVEQILENRSKIPAIFSKKKSNKNEKNQISKNTKIRLGKLARKKNCSNDDDDDDQSSLRLRSEKEKINEKYDIWTQKESGESEINDDDFLQPVKKRKIKPPSSLSIKPGGNIPAVKIPHSGASYMPEAQAHQELLMIAHKEEETKLQKIQRIKSQVPSLKVEIIEEDIMMNEDEDEIPSDLEEEEEEKTKDENNNKEENKSKVNRKKTKTERNKEKKKSERSKVEEHKKQQKELKKNLERLPEIITTVEKEFNEREKMMIEREKLAKEAEKMPKNKIGKYRVRKLPTNVLLTDEIPPTFREFKPEGNLFRERMVSYEERNIVEPRIRVSKKRKYRLKE</sequence>
<dbReference type="EMBL" id="PQFF01000117">
    <property type="protein sequence ID" value="RHZ81023.1"/>
    <property type="molecule type" value="Genomic_DNA"/>
</dbReference>
<dbReference type="PIRSF" id="PIRSF017302">
    <property type="entry name" value="Gltscr2"/>
    <property type="match status" value="1"/>
</dbReference>
<keyword evidence="4 5" id="KW-0539">Nucleus</keyword>
<organism evidence="7 8">
    <name type="scientific">Diversispora epigaea</name>
    <dbReference type="NCBI Taxonomy" id="1348612"/>
    <lineage>
        <taxon>Eukaryota</taxon>
        <taxon>Fungi</taxon>
        <taxon>Fungi incertae sedis</taxon>
        <taxon>Mucoromycota</taxon>
        <taxon>Glomeromycotina</taxon>
        <taxon>Glomeromycetes</taxon>
        <taxon>Diversisporales</taxon>
        <taxon>Diversisporaceae</taxon>
        <taxon>Diversispora</taxon>
    </lineage>
</organism>
<dbReference type="Pfam" id="PF07767">
    <property type="entry name" value="Nop53"/>
    <property type="match status" value="1"/>
</dbReference>
<comment type="function">
    <text evidence="5">May play a role in ribosome biogenesis.</text>
</comment>
<feature type="compositionally biased region" description="Basic residues" evidence="6">
    <location>
        <begin position="125"/>
        <end position="137"/>
    </location>
</feature>
<dbReference type="GO" id="GO:0008097">
    <property type="term" value="F:5S rRNA binding"/>
    <property type="evidence" value="ECO:0007669"/>
    <property type="project" value="TreeGrafter"/>
</dbReference>
<dbReference type="InterPro" id="IPR011687">
    <property type="entry name" value="Nop53/GLTSCR2"/>
</dbReference>
<evidence type="ECO:0000256" key="4">
    <source>
        <dbReference type="ARBA" id="ARBA00023242"/>
    </source>
</evidence>
<evidence type="ECO:0000256" key="6">
    <source>
        <dbReference type="SAM" id="MobiDB-lite"/>
    </source>
</evidence>
<feature type="region of interest" description="Disordered" evidence="6">
    <location>
        <begin position="256"/>
        <end position="331"/>
    </location>
</feature>
<name>A0A397J7N8_9GLOM</name>
<dbReference type="PANTHER" id="PTHR14211">
    <property type="entry name" value="GLIOMA SUPPRESSOR CANDIDATE REGION GENE 2"/>
    <property type="match status" value="1"/>
</dbReference>
<dbReference type="PANTHER" id="PTHR14211:SF7">
    <property type="entry name" value="RIBOSOME BIOGENESIS PROTEIN NOP53"/>
    <property type="match status" value="1"/>
</dbReference>
<dbReference type="Proteomes" id="UP000266861">
    <property type="component" value="Unassembled WGS sequence"/>
</dbReference>
<gene>
    <name evidence="7" type="ORF">Glove_126g31</name>
</gene>
<protein>
    <recommendedName>
        <fullName evidence="2 5">Ribosome biogenesis protein NOP53</fullName>
    </recommendedName>
</protein>
<feature type="region of interest" description="Disordered" evidence="6">
    <location>
        <begin position="1"/>
        <end position="35"/>
    </location>
</feature>
<keyword evidence="3 5" id="KW-0690">Ribosome biogenesis</keyword>
<dbReference type="GO" id="GO:0005654">
    <property type="term" value="C:nucleoplasm"/>
    <property type="evidence" value="ECO:0007669"/>
    <property type="project" value="UniProtKB-SubCell"/>
</dbReference>
<feature type="compositionally biased region" description="Basic and acidic residues" evidence="6">
    <location>
        <begin position="279"/>
        <end position="293"/>
    </location>
</feature>
<keyword evidence="8" id="KW-1185">Reference proteome</keyword>
<dbReference type="OrthoDB" id="5072at2759"/>
<reference evidence="7 8" key="1">
    <citation type="submission" date="2018-08" db="EMBL/GenBank/DDBJ databases">
        <title>Genome and evolution of the arbuscular mycorrhizal fungus Diversispora epigaea (formerly Glomus versiforme) and its bacterial endosymbionts.</title>
        <authorList>
            <person name="Sun X."/>
            <person name="Fei Z."/>
            <person name="Harrison M."/>
        </authorList>
    </citation>
    <scope>NUCLEOTIDE SEQUENCE [LARGE SCALE GENOMIC DNA]</scope>
    <source>
        <strain evidence="7 8">IT104</strain>
    </source>
</reference>
<feature type="compositionally biased region" description="Low complexity" evidence="6">
    <location>
        <begin position="11"/>
        <end position="25"/>
    </location>
</feature>
<feature type="region of interest" description="Disordered" evidence="6">
    <location>
        <begin position="109"/>
        <end position="153"/>
    </location>
</feature>
<dbReference type="GO" id="GO:0000027">
    <property type="term" value="P:ribosomal large subunit assembly"/>
    <property type="evidence" value="ECO:0007669"/>
    <property type="project" value="UniProtKB-UniRule"/>
</dbReference>
<comment type="similarity">
    <text evidence="1 5">Belongs to the NOP53 family.</text>
</comment>
<dbReference type="AlphaFoldDB" id="A0A397J7N8"/>
<feature type="compositionally biased region" description="Acidic residues" evidence="6">
    <location>
        <begin position="256"/>
        <end position="278"/>
    </location>
</feature>
<comment type="subcellular location">
    <subcellularLocation>
        <location evidence="5">Nucleus</location>
        <location evidence="5">Nucleolus</location>
    </subcellularLocation>
    <subcellularLocation>
        <location evidence="5">Nucleus</location>
        <location evidence="5">Nucleoplasm</location>
    </subcellularLocation>
</comment>
<evidence type="ECO:0000313" key="7">
    <source>
        <dbReference type="EMBL" id="RHZ81023.1"/>
    </source>
</evidence>
<evidence type="ECO:0000256" key="1">
    <source>
        <dbReference type="ARBA" id="ARBA00008838"/>
    </source>
</evidence>
<evidence type="ECO:0000256" key="2">
    <source>
        <dbReference type="ARBA" id="ARBA00018339"/>
    </source>
</evidence>
<comment type="caution">
    <text evidence="7">The sequence shown here is derived from an EMBL/GenBank/DDBJ whole genome shotgun (WGS) entry which is preliminary data.</text>
</comment>
<evidence type="ECO:0000256" key="3">
    <source>
        <dbReference type="ARBA" id="ARBA00022517"/>
    </source>
</evidence>
<evidence type="ECO:0000256" key="5">
    <source>
        <dbReference type="PIRNR" id="PIRNR017302"/>
    </source>
</evidence>
<feature type="compositionally biased region" description="Basic and acidic residues" evidence="6">
    <location>
        <begin position="302"/>
        <end position="331"/>
    </location>
</feature>
<dbReference type="GO" id="GO:0005730">
    <property type="term" value="C:nucleolus"/>
    <property type="evidence" value="ECO:0007669"/>
    <property type="project" value="UniProtKB-SubCell"/>
</dbReference>
<dbReference type="GO" id="GO:0006364">
    <property type="term" value="P:rRNA processing"/>
    <property type="evidence" value="ECO:0007669"/>
    <property type="project" value="TreeGrafter"/>
</dbReference>